<evidence type="ECO:0000256" key="1">
    <source>
        <dbReference type="ARBA" id="ARBA00022630"/>
    </source>
</evidence>
<comment type="caution">
    <text evidence="3">The sequence shown here is derived from an EMBL/GenBank/DDBJ whole genome shotgun (WGS) entry which is preliminary data.</text>
</comment>
<dbReference type="PRINTS" id="PR00469">
    <property type="entry name" value="PNDRDTASEII"/>
</dbReference>
<organism evidence="3 4">
    <name type="scientific">Ferruginibacter yonginensis</name>
    <dbReference type="NCBI Taxonomy" id="1310416"/>
    <lineage>
        <taxon>Bacteria</taxon>
        <taxon>Pseudomonadati</taxon>
        <taxon>Bacteroidota</taxon>
        <taxon>Chitinophagia</taxon>
        <taxon>Chitinophagales</taxon>
        <taxon>Chitinophagaceae</taxon>
        <taxon>Ferruginibacter</taxon>
    </lineage>
</organism>
<keyword evidence="1" id="KW-0285">Flavoprotein</keyword>
<dbReference type="SUPFAM" id="SSF51905">
    <property type="entry name" value="FAD/NAD(P)-binding domain"/>
    <property type="match status" value="1"/>
</dbReference>
<dbReference type="InterPro" id="IPR050097">
    <property type="entry name" value="Ferredoxin-NADP_redctase_2"/>
</dbReference>
<dbReference type="InterPro" id="IPR023856">
    <property type="entry name" value="Bdr"/>
</dbReference>
<protein>
    <submittedName>
        <fullName evidence="3">YpdA family putative bacillithiol disulfide reductase</fullName>
    </submittedName>
</protein>
<evidence type="ECO:0000313" key="3">
    <source>
        <dbReference type="EMBL" id="MFC4263113.1"/>
    </source>
</evidence>
<gene>
    <name evidence="3" type="ORF">ACFOWM_09500</name>
</gene>
<evidence type="ECO:0000256" key="2">
    <source>
        <dbReference type="ARBA" id="ARBA00023002"/>
    </source>
</evidence>
<dbReference type="RefSeq" id="WP_379709237.1">
    <property type="nucleotide sequence ID" value="NZ_JBHSCZ010000002.1"/>
</dbReference>
<keyword evidence="2" id="KW-0560">Oxidoreductase</keyword>
<proteinExistence type="predicted"/>
<dbReference type="PANTHER" id="PTHR48105">
    <property type="entry name" value="THIOREDOXIN REDUCTASE 1-RELATED-RELATED"/>
    <property type="match status" value="1"/>
</dbReference>
<dbReference type="Proteomes" id="UP001595907">
    <property type="component" value="Unassembled WGS sequence"/>
</dbReference>
<name>A0ABV8QUP4_9BACT</name>
<keyword evidence="4" id="KW-1185">Reference proteome</keyword>
<dbReference type="EMBL" id="JBHSCZ010000002">
    <property type="protein sequence ID" value="MFC4263113.1"/>
    <property type="molecule type" value="Genomic_DNA"/>
</dbReference>
<dbReference type="InterPro" id="IPR036188">
    <property type="entry name" value="FAD/NAD-bd_sf"/>
</dbReference>
<sequence>MLQYDVVIVGGGPIGLACAIAAQQKGLKYVVVEKGCLVNSIYGYPTNMTFFSTSEKLEIGNIPFVSNNNKPTRAEALEYYRRTAIAHQLNIQLFEPVTKIENKQHVFEITTTKQQYNAQFVIIATGFYDLPFLLNVPGEALPKVVHYYKDPHFYAMQQVLVVGAQNSAIDAALETYRKGAKVTLVIRGSEVGERVKYWVRPDVMNRIAEGAIKVYYNTTVKEILPTEVILQTPDGIETIPNDFVLALTGYQPNLQFLEDAGVTLSNDAIKKPTYNENTHETNVPNLFLAGVICGGMDTHSLFIENSRVHATAIIETIVGRLTLAH</sequence>
<dbReference type="PRINTS" id="PR00368">
    <property type="entry name" value="FADPNR"/>
</dbReference>
<reference evidence="4" key="1">
    <citation type="journal article" date="2019" name="Int. J. Syst. Evol. Microbiol.">
        <title>The Global Catalogue of Microorganisms (GCM) 10K type strain sequencing project: providing services to taxonomists for standard genome sequencing and annotation.</title>
        <authorList>
            <consortium name="The Broad Institute Genomics Platform"/>
            <consortium name="The Broad Institute Genome Sequencing Center for Infectious Disease"/>
            <person name="Wu L."/>
            <person name="Ma J."/>
        </authorList>
    </citation>
    <scope>NUCLEOTIDE SEQUENCE [LARGE SCALE GENOMIC DNA]</scope>
    <source>
        <strain evidence="4">CECT 8289</strain>
    </source>
</reference>
<dbReference type="NCBIfam" id="TIGR04018">
    <property type="entry name" value="Bthiol_YpdA"/>
    <property type="match status" value="1"/>
</dbReference>
<dbReference type="Gene3D" id="3.50.50.60">
    <property type="entry name" value="FAD/NAD(P)-binding domain"/>
    <property type="match status" value="2"/>
</dbReference>
<dbReference type="Pfam" id="PF13738">
    <property type="entry name" value="Pyr_redox_3"/>
    <property type="match status" value="1"/>
</dbReference>
<evidence type="ECO:0000313" key="4">
    <source>
        <dbReference type="Proteomes" id="UP001595907"/>
    </source>
</evidence>
<accession>A0ABV8QUP4</accession>